<evidence type="ECO:0000256" key="1">
    <source>
        <dbReference type="ARBA" id="ARBA00004141"/>
    </source>
</evidence>
<dbReference type="EMBL" id="VCGU01000458">
    <property type="protein sequence ID" value="TRY64242.1"/>
    <property type="molecule type" value="Genomic_DNA"/>
</dbReference>
<dbReference type="PRINTS" id="PR00249">
    <property type="entry name" value="GPCRSECRETIN"/>
</dbReference>
<feature type="transmembrane region" description="Helical" evidence="5">
    <location>
        <begin position="172"/>
        <end position="196"/>
    </location>
</feature>
<evidence type="ECO:0000259" key="6">
    <source>
        <dbReference type="PROSITE" id="PS50261"/>
    </source>
</evidence>
<evidence type="ECO:0000256" key="2">
    <source>
        <dbReference type="ARBA" id="ARBA00022692"/>
    </source>
</evidence>
<dbReference type="AlphaFoldDB" id="A0A553NFK9"/>
<feature type="transmembrane region" description="Helical" evidence="5">
    <location>
        <begin position="132"/>
        <end position="152"/>
    </location>
</feature>
<dbReference type="PANTHER" id="PTHR45620">
    <property type="entry name" value="PDF RECEPTOR-LIKE PROTEIN-RELATED"/>
    <property type="match status" value="1"/>
</dbReference>
<dbReference type="InterPro" id="IPR017981">
    <property type="entry name" value="GPCR_2-like_7TM"/>
</dbReference>
<dbReference type="Gene3D" id="1.20.1070.10">
    <property type="entry name" value="Rhodopsin 7-helix transmembrane proteins"/>
    <property type="match status" value="1"/>
</dbReference>
<dbReference type="InterPro" id="IPR050332">
    <property type="entry name" value="GPCR_2"/>
</dbReference>
<dbReference type="STRING" id="6832.A0A553NFK9"/>
<evidence type="ECO:0000313" key="8">
    <source>
        <dbReference type="Proteomes" id="UP000318571"/>
    </source>
</evidence>
<protein>
    <recommendedName>
        <fullName evidence="6">G-protein coupled receptors family 2 profile 2 domain-containing protein</fullName>
    </recommendedName>
</protein>
<evidence type="ECO:0000256" key="5">
    <source>
        <dbReference type="SAM" id="Phobius"/>
    </source>
</evidence>
<keyword evidence="8" id="KW-1185">Reference proteome</keyword>
<sequence>MRGHVRRIVSSRHCDLFHHWDDSLLACFGDSIVHFSKSRTLLRNRSLNCGRIQIHKSLFVALTLTNILWLRWYFETLFQPSIGSENPIWCRILHVVMMYFTVSSYTWVLCEGLYLQLMLTTRGQLNETKFKIGLFIFGWFSPVFILVPYTLFRQSIPEEDLNCWMDFGSSQWFLSIPVGLILLANVCILINVIIVLRKKLKAGGSHLVRINSNPAVTLKSAKAAFLLIPILGLQFLVLPVRPEEHSPLSRLYDGVIISLLFCFLNGEVSKALSRKWMHFKLGPHSRVFSQVENAGLYFRDLSFEPRRRRRSDPNLTKLLNSSGKHSDERCECNRANVDHNFIIVPSSKQCPIHRYSGEKRRHSCELIPLTDSKPKNQKKEAFLP</sequence>
<proteinExistence type="predicted"/>
<dbReference type="Proteomes" id="UP000318571">
    <property type="component" value="Chromosome 10"/>
</dbReference>
<comment type="caution">
    <text evidence="7">The sequence shown here is derived from an EMBL/GenBank/DDBJ whole genome shotgun (WGS) entry which is preliminary data.</text>
</comment>
<feature type="transmembrane region" description="Helical" evidence="5">
    <location>
        <begin position="216"/>
        <end position="238"/>
    </location>
</feature>
<dbReference type="OMA" id="DERCECN"/>
<feature type="transmembrane region" description="Helical" evidence="5">
    <location>
        <begin position="54"/>
        <end position="72"/>
    </location>
</feature>
<dbReference type="InterPro" id="IPR000832">
    <property type="entry name" value="GPCR_2_secretin-like"/>
</dbReference>
<feature type="transmembrane region" description="Helical" evidence="5">
    <location>
        <begin position="92"/>
        <end position="120"/>
    </location>
</feature>
<comment type="subcellular location">
    <subcellularLocation>
        <location evidence="1">Membrane</location>
        <topology evidence="1">Multi-pass membrane protein</topology>
    </subcellularLocation>
</comment>
<evidence type="ECO:0000313" key="7">
    <source>
        <dbReference type="EMBL" id="TRY64242.1"/>
    </source>
</evidence>
<evidence type="ECO:0000256" key="4">
    <source>
        <dbReference type="ARBA" id="ARBA00023136"/>
    </source>
</evidence>
<name>A0A553NFK9_TIGCA</name>
<keyword evidence="2 5" id="KW-0812">Transmembrane</keyword>
<reference evidence="7 8" key="1">
    <citation type="journal article" date="2018" name="Nat. Ecol. Evol.">
        <title>Genomic signatures of mitonuclear coevolution across populations of Tigriopus californicus.</title>
        <authorList>
            <person name="Barreto F.S."/>
            <person name="Watson E.T."/>
            <person name="Lima T.G."/>
            <person name="Willett C.S."/>
            <person name="Edmands S."/>
            <person name="Li W."/>
            <person name="Burton R.S."/>
        </authorList>
    </citation>
    <scope>NUCLEOTIDE SEQUENCE [LARGE SCALE GENOMIC DNA]</scope>
    <source>
        <strain evidence="7 8">San Diego</strain>
    </source>
</reference>
<dbReference type="GO" id="GO:0008528">
    <property type="term" value="F:G protein-coupled peptide receptor activity"/>
    <property type="evidence" value="ECO:0007669"/>
    <property type="project" value="TreeGrafter"/>
</dbReference>
<dbReference type="PROSITE" id="PS50261">
    <property type="entry name" value="G_PROTEIN_RECEP_F2_4"/>
    <property type="match status" value="1"/>
</dbReference>
<feature type="domain" description="G-protein coupled receptors family 2 profile 2" evidence="6">
    <location>
        <begin position="40"/>
        <end position="265"/>
    </location>
</feature>
<evidence type="ECO:0000256" key="3">
    <source>
        <dbReference type="ARBA" id="ARBA00022989"/>
    </source>
</evidence>
<keyword evidence="3 5" id="KW-1133">Transmembrane helix</keyword>
<keyword evidence="4 5" id="KW-0472">Membrane</keyword>
<dbReference type="PANTHER" id="PTHR45620:SF32">
    <property type="entry name" value="DIURETIC HORMONE 31 RECEPTOR, ISOFORM C"/>
    <property type="match status" value="1"/>
</dbReference>
<dbReference type="GO" id="GO:0007188">
    <property type="term" value="P:adenylate cyclase-modulating G protein-coupled receptor signaling pathway"/>
    <property type="evidence" value="ECO:0007669"/>
    <property type="project" value="TreeGrafter"/>
</dbReference>
<dbReference type="GO" id="GO:0005886">
    <property type="term" value="C:plasma membrane"/>
    <property type="evidence" value="ECO:0007669"/>
    <property type="project" value="TreeGrafter"/>
</dbReference>
<dbReference type="GO" id="GO:0007166">
    <property type="term" value="P:cell surface receptor signaling pathway"/>
    <property type="evidence" value="ECO:0007669"/>
    <property type="project" value="InterPro"/>
</dbReference>
<organism evidence="7 8">
    <name type="scientific">Tigriopus californicus</name>
    <name type="common">Marine copepod</name>
    <dbReference type="NCBI Taxonomy" id="6832"/>
    <lineage>
        <taxon>Eukaryota</taxon>
        <taxon>Metazoa</taxon>
        <taxon>Ecdysozoa</taxon>
        <taxon>Arthropoda</taxon>
        <taxon>Crustacea</taxon>
        <taxon>Multicrustacea</taxon>
        <taxon>Hexanauplia</taxon>
        <taxon>Copepoda</taxon>
        <taxon>Harpacticoida</taxon>
        <taxon>Harpacticidae</taxon>
        <taxon>Tigriopus</taxon>
    </lineage>
</organism>
<gene>
    <name evidence="7" type="ORF">TCAL_00825</name>
</gene>
<feature type="transmembrane region" description="Helical" evidence="5">
    <location>
        <begin position="250"/>
        <end position="268"/>
    </location>
</feature>
<dbReference type="Pfam" id="PF00002">
    <property type="entry name" value="7tm_2"/>
    <property type="match status" value="1"/>
</dbReference>
<accession>A0A553NFK9</accession>